<proteinExistence type="predicted"/>
<sequence>MGHYNAHRGILTHILFQQMRRKALLYRKRHDFLTRSDKQPDAFDPHPPHTNHTFSDDLHRFPT</sequence>
<accession>A0A0H5QBG8</accession>
<evidence type="ECO:0000313" key="2">
    <source>
        <dbReference type="EMBL" id="CRY99362.1"/>
    </source>
</evidence>
<dbReference type="AlphaFoldDB" id="A0A0H5QBG8"/>
<feature type="region of interest" description="Disordered" evidence="1">
    <location>
        <begin position="36"/>
        <end position="63"/>
    </location>
</feature>
<evidence type="ECO:0000313" key="3">
    <source>
        <dbReference type="Proteomes" id="UP000182715"/>
    </source>
</evidence>
<organism evidence="2 3">
    <name type="scientific">Neisseria meningitidis serogroup B</name>
    <dbReference type="NCBI Taxonomy" id="491"/>
    <lineage>
        <taxon>Bacteria</taxon>
        <taxon>Pseudomonadati</taxon>
        <taxon>Pseudomonadota</taxon>
        <taxon>Betaproteobacteria</taxon>
        <taxon>Neisseriales</taxon>
        <taxon>Neisseriaceae</taxon>
        <taxon>Neisseria</taxon>
    </lineage>
</organism>
<name>A0A0H5QBG8_NEIMI</name>
<evidence type="ECO:0000256" key="1">
    <source>
        <dbReference type="SAM" id="MobiDB-lite"/>
    </source>
</evidence>
<feature type="compositionally biased region" description="Basic and acidic residues" evidence="1">
    <location>
        <begin position="54"/>
        <end position="63"/>
    </location>
</feature>
<dbReference type="EMBL" id="CVTF01000066">
    <property type="protein sequence ID" value="CRY99362.1"/>
    <property type="molecule type" value="Genomic_DNA"/>
</dbReference>
<reference evidence="2 3" key="1">
    <citation type="submission" date="2014-11" db="EMBL/GenBank/DDBJ databases">
        <authorList>
            <person name="Diene M.Seydina."/>
        </authorList>
    </citation>
    <scope>NUCLEOTIDE SEQUENCE [LARGE SCALE GENOMIC DNA]</scope>
    <source>
        <strain evidence="2 3">Neisseria meningitidis CHUV</strain>
    </source>
</reference>
<dbReference type="Proteomes" id="UP000182715">
    <property type="component" value="Unassembled WGS sequence"/>
</dbReference>
<protein>
    <submittedName>
        <fullName evidence="2">Uncharacterized protein</fullName>
    </submittedName>
</protein>
<feature type="compositionally biased region" description="Basic and acidic residues" evidence="1">
    <location>
        <begin position="36"/>
        <end position="47"/>
    </location>
</feature>